<dbReference type="PROSITE" id="PS00198">
    <property type="entry name" value="4FE4S_FER_1"/>
    <property type="match status" value="1"/>
</dbReference>
<dbReference type="RefSeq" id="WP_165298727.1">
    <property type="nucleotide sequence ID" value="NZ_JAAKZZ010000092.1"/>
</dbReference>
<dbReference type="PROSITE" id="PS51379">
    <property type="entry name" value="4FE4S_FER_2"/>
    <property type="match status" value="2"/>
</dbReference>
<feature type="domain" description="4Fe-4S ferredoxin-type" evidence="6">
    <location>
        <begin position="36"/>
        <end position="65"/>
    </location>
</feature>
<dbReference type="EMBL" id="JAAKZZ010000092">
    <property type="protein sequence ID" value="NGO69033.1"/>
    <property type="molecule type" value="Genomic_DNA"/>
</dbReference>
<dbReference type="GO" id="GO:0051539">
    <property type="term" value="F:4 iron, 4 sulfur cluster binding"/>
    <property type="evidence" value="ECO:0007669"/>
    <property type="project" value="UniProtKB-KW"/>
</dbReference>
<feature type="domain" description="4Fe-4S ferredoxin-type" evidence="6">
    <location>
        <begin position="7"/>
        <end position="35"/>
    </location>
</feature>
<evidence type="ECO:0000313" key="8">
    <source>
        <dbReference type="Proteomes" id="UP000477722"/>
    </source>
</evidence>
<gene>
    <name evidence="7" type="ORF">G5C65_11835</name>
</gene>
<sequence length="66" mass="6712">MTASPLPAPVRVTGRCAGCGACLLTCPDRAIRPRGGVLLVRADLCSGCGECIEVCPVDAIEETGPL</sequence>
<dbReference type="Gene3D" id="3.30.70.20">
    <property type="match status" value="1"/>
</dbReference>
<dbReference type="Pfam" id="PF14697">
    <property type="entry name" value="Fer4_21"/>
    <property type="match status" value="1"/>
</dbReference>
<name>A0A6G4WVK3_9ACTN</name>
<organism evidence="7 8">
    <name type="scientific">Streptomyces boncukensis</name>
    <dbReference type="NCBI Taxonomy" id="2711219"/>
    <lineage>
        <taxon>Bacteria</taxon>
        <taxon>Bacillati</taxon>
        <taxon>Actinomycetota</taxon>
        <taxon>Actinomycetes</taxon>
        <taxon>Kitasatosporales</taxon>
        <taxon>Streptomycetaceae</taxon>
        <taxon>Streptomyces</taxon>
    </lineage>
</organism>
<dbReference type="InterPro" id="IPR017900">
    <property type="entry name" value="4Fe4S_Fe_S_CS"/>
</dbReference>
<reference evidence="7 8" key="1">
    <citation type="submission" date="2020-02" db="EMBL/GenBank/DDBJ databases">
        <title>Whole-genome analyses of novel actinobacteria.</title>
        <authorList>
            <person name="Sahin N."/>
            <person name="Tatar D."/>
        </authorList>
    </citation>
    <scope>NUCLEOTIDE SEQUENCE [LARGE SCALE GENOMIC DNA]</scope>
    <source>
        <strain evidence="7 8">SB3404</strain>
    </source>
</reference>
<protein>
    <submittedName>
        <fullName evidence="7">4Fe-4S binding protein</fullName>
    </submittedName>
</protein>
<evidence type="ECO:0000256" key="4">
    <source>
        <dbReference type="ARBA" id="ARBA00023004"/>
    </source>
</evidence>
<evidence type="ECO:0000259" key="6">
    <source>
        <dbReference type="PROSITE" id="PS51379"/>
    </source>
</evidence>
<dbReference type="Proteomes" id="UP000477722">
    <property type="component" value="Unassembled WGS sequence"/>
</dbReference>
<accession>A0A6G4WVK3</accession>
<keyword evidence="3" id="KW-0677">Repeat</keyword>
<evidence type="ECO:0000256" key="3">
    <source>
        <dbReference type="ARBA" id="ARBA00022737"/>
    </source>
</evidence>
<evidence type="ECO:0000256" key="1">
    <source>
        <dbReference type="ARBA" id="ARBA00022485"/>
    </source>
</evidence>
<dbReference type="InterPro" id="IPR017896">
    <property type="entry name" value="4Fe4S_Fe-S-bd"/>
</dbReference>
<dbReference type="AlphaFoldDB" id="A0A6G4WVK3"/>
<dbReference type="PANTHER" id="PTHR43724:SF1">
    <property type="entry name" value="PYRUVATE SYNTHASE SUBUNIT PORD"/>
    <property type="match status" value="1"/>
</dbReference>
<proteinExistence type="predicted"/>
<dbReference type="SUPFAM" id="SSF54862">
    <property type="entry name" value="4Fe-4S ferredoxins"/>
    <property type="match status" value="1"/>
</dbReference>
<comment type="caution">
    <text evidence="7">The sequence shown here is derived from an EMBL/GenBank/DDBJ whole genome shotgun (WGS) entry which is preliminary data.</text>
</comment>
<dbReference type="GO" id="GO:0046872">
    <property type="term" value="F:metal ion binding"/>
    <property type="evidence" value="ECO:0007669"/>
    <property type="project" value="UniProtKB-KW"/>
</dbReference>
<evidence type="ECO:0000256" key="5">
    <source>
        <dbReference type="ARBA" id="ARBA00023014"/>
    </source>
</evidence>
<dbReference type="PANTHER" id="PTHR43724">
    <property type="entry name" value="PYRUVATE SYNTHASE SUBUNIT PORD"/>
    <property type="match status" value="1"/>
</dbReference>
<keyword evidence="1" id="KW-0004">4Fe-4S</keyword>
<keyword evidence="4" id="KW-0408">Iron</keyword>
<evidence type="ECO:0000256" key="2">
    <source>
        <dbReference type="ARBA" id="ARBA00022723"/>
    </source>
</evidence>
<keyword evidence="5" id="KW-0411">Iron-sulfur</keyword>
<keyword evidence="8" id="KW-1185">Reference proteome</keyword>
<keyword evidence="2" id="KW-0479">Metal-binding</keyword>
<evidence type="ECO:0000313" key="7">
    <source>
        <dbReference type="EMBL" id="NGO69033.1"/>
    </source>
</evidence>